<organism evidence="2 3">
    <name type="scientific">Popillia japonica</name>
    <name type="common">Japanese beetle</name>
    <dbReference type="NCBI Taxonomy" id="7064"/>
    <lineage>
        <taxon>Eukaryota</taxon>
        <taxon>Metazoa</taxon>
        <taxon>Ecdysozoa</taxon>
        <taxon>Arthropoda</taxon>
        <taxon>Hexapoda</taxon>
        <taxon>Insecta</taxon>
        <taxon>Pterygota</taxon>
        <taxon>Neoptera</taxon>
        <taxon>Endopterygota</taxon>
        <taxon>Coleoptera</taxon>
        <taxon>Polyphaga</taxon>
        <taxon>Scarabaeiformia</taxon>
        <taxon>Scarabaeidae</taxon>
        <taxon>Rutelinae</taxon>
        <taxon>Popillia</taxon>
    </lineage>
</organism>
<feature type="region of interest" description="Disordered" evidence="1">
    <location>
        <begin position="1"/>
        <end position="28"/>
    </location>
</feature>
<evidence type="ECO:0000313" key="2">
    <source>
        <dbReference type="EMBL" id="KAK9736086.1"/>
    </source>
</evidence>
<dbReference type="AlphaFoldDB" id="A0AAW1LQK1"/>
<dbReference type="InterPro" id="IPR012337">
    <property type="entry name" value="RNaseH-like_sf"/>
</dbReference>
<dbReference type="PANTHER" id="PTHR47501">
    <property type="entry name" value="TRANSPOSASE-RELATED"/>
    <property type="match status" value="1"/>
</dbReference>
<dbReference type="SUPFAM" id="SSF53098">
    <property type="entry name" value="Ribonuclease H-like"/>
    <property type="match status" value="1"/>
</dbReference>
<protein>
    <recommendedName>
        <fullName evidence="4">Transposase</fullName>
    </recommendedName>
</protein>
<evidence type="ECO:0000313" key="3">
    <source>
        <dbReference type="Proteomes" id="UP001458880"/>
    </source>
</evidence>
<reference evidence="2 3" key="1">
    <citation type="journal article" date="2024" name="BMC Genomics">
        <title>De novo assembly and annotation of Popillia japonica's genome with initial clues to its potential as an invasive pest.</title>
        <authorList>
            <person name="Cucini C."/>
            <person name="Boschi S."/>
            <person name="Funari R."/>
            <person name="Cardaioli E."/>
            <person name="Iannotti N."/>
            <person name="Marturano G."/>
            <person name="Paoli F."/>
            <person name="Bruttini M."/>
            <person name="Carapelli A."/>
            <person name="Frati F."/>
            <person name="Nardi F."/>
        </authorList>
    </citation>
    <scope>NUCLEOTIDE SEQUENCE [LARGE SCALE GENOMIC DNA]</scope>
    <source>
        <strain evidence="2">DMR45628</strain>
    </source>
</reference>
<comment type="caution">
    <text evidence="2">The sequence shown here is derived from an EMBL/GenBank/DDBJ whole genome shotgun (WGS) entry which is preliminary data.</text>
</comment>
<dbReference type="EMBL" id="JASPKY010000118">
    <property type="protein sequence ID" value="KAK9736086.1"/>
    <property type="molecule type" value="Genomic_DNA"/>
</dbReference>
<proteinExistence type="predicted"/>
<accession>A0AAW1LQK1</accession>
<feature type="compositionally biased region" description="Basic and acidic residues" evidence="1">
    <location>
        <begin position="1"/>
        <end position="24"/>
    </location>
</feature>
<evidence type="ECO:0008006" key="4">
    <source>
        <dbReference type="Google" id="ProtNLM"/>
    </source>
</evidence>
<keyword evidence="3" id="KW-1185">Reference proteome</keyword>
<name>A0AAW1LQK1_POPJA</name>
<sequence>MDPHFIQAHSDKNTTDESNTKEDVSTESESSSIEIDLTILNGKYYQILKSDATNIDALCQLCLPKQTTIRGAKTTTLNFRKHLQRVHKKAFTEYMITHKKPGQQSKRKSQDEDNSVVTKQLKPYFTQEEFDEKILQFLINAISPLNISENKSFIGLFEGLNVKVMEQKAVISRLNDMYVAHVDQIINDIEKQKYICLTSDVWWVNGRNFIGVTAHWIDENFQRISVALCCKRFGADGGDKAISVLISVIDKFKIDLKKVVCTILDYSTNYGSNDIDTRSDTSEEEINVTSTDITSALGLGSSAGQTMHLVALLDIKRAFLSGSSIWSKRGAQAITKCEALLKKVHLLNSSVFNHALPGPGIKKWIWDYNSIRQIIPVKDKVNNMCAKLKLDPLSETELQFIEEYCAVMTPLVQTFDIFQNENNFYYGIVLPSIVSLKNKWEKMASCGFQKQGEFLRKLCLTSLNDRFPNTLHLNDDHQILAAVSYPRFKLRWYKVVPNSEITEDVIKQKLRAACQEFIGSNDFTDNDMAATRSDDHYFDFNGPQTCQSPKTFVSASKIDLEVCQYLNDKRTDLNMLDNYQHVKEVFFKYNTALPSTVSADRLFSFASIVNAPGRNVLSDDDFQKLVFLRANKVGQT</sequence>
<dbReference type="PANTHER" id="PTHR47501:SF5">
    <property type="entry name" value="HAT C-TERMINAL DIMERISATION DOMAIN-CONTAINING PROTEIN"/>
    <property type="match status" value="1"/>
</dbReference>
<gene>
    <name evidence="2" type="ORF">QE152_g12761</name>
</gene>
<evidence type="ECO:0000256" key="1">
    <source>
        <dbReference type="SAM" id="MobiDB-lite"/>
    </source>
</evidence>
<dbReference type="Proteomes" id="UP001458880">
    <property type="component" value="Unassembled WGS sequence"/>
</dbReference>